<keyword evidence="2" id="KW-1185">Reference proteome</keyword>
<evidence type="ECO:0000313" key="1">
    <source>
        <dbReference type="EMBL" id="GGM06741.1"/>
    </source>
</evidence>
<comment type="caution">
    <text evidence="1">The sequence shown here is derived from an EMBL/GenBank/DDBJ whole genome shotgun (WGS) entry which is preliminary data.</text>
</comment>
<dbReference type="EMBL" id="BMNW01000003">
    <property type="protein sequence ID" value="GGM06741.1"/>
    <property type="molecule type" value="Genomic_DNA"/>
</dbReference>
<gene>
    <name evidence="1" type="ORF">GCM10009425_17510</name>
</gene>
<protein>
    <submittedName>
        <fullName evidence="1">Uncharacterized protein</fullName>
    </submittedName>
</protein>
<organism evidence="1 2">
    <name type="scientific">Pseudomonas asuensis</name>
    <dbReference type="NCBI Taxonomy" id="1825787"/>
    <lineage>
        <taxon>Bacteria</taxon>
        <taxon>Pseudomonadati</taxon>
        <taxon>Pseudomonadota</taxon>
        <taxon>Gammaproteobacteria</taxon>
        <taxon>Pseudomonadales</taxon>
        <taxon>Pseudomonadaceae</taxon>
        <taxon>Pseudomonas</taxon>
    </lineage>
</organism>
<sequence length="163" mass="17623">MSLPNSLGTSSVYDLADSIGAPTALGTAIPLTHAAQQQAQQNTVITDPVMTTRYTLACDELMSALAPLQVWPTLPDVQGAFSFSVLDLYGRVAYRSPRIRHAQYSEPGSLKGTVHAARRALTAQGIGFPVWDIGLEKPDSCPEETTVPADLPCKDCRLMRCKY</sequence>
<dbReference type="RefSeq" id="WP_188865743.1">
    <property type="nucleotide sequence ID" value="NZ_BMNW01000003.1"/>
</dbReference>
<evidence type="ECO:0000313" key="2">
    <source>
        <dbReference type="Proteomes" id="UP000616499"/>
    </source>
</evidence>
<proteinExistence type="predicted"/>
<accession>A0ABQ2GQP5</accession>
<name>A0ABQ2GQP5_9PSED</name>
<dbReference type="Proteomes" id="UP000616499">
    <property type="component" value="Unassembled WGS sequence"/>
</dbReference>
<reference evidence="2" key="1">
    <citation type="journal article" date="2019" name="Int. J. Syst. Evol. Microbiol.">
        <title>The Global Catalogue of Microorganisms (GCM) 10K type strain sequencing project: providing services to taxonomists for standard genome sequencing and annotation.</title>
        <authorList>
            <consortium name="The Broad Institute Genomics Platform"/>
            <consortium name="The Broad Institute Genome Sequencing Center for Infectious Disease"/>
            <person name="Wu L."/>
            <person name="Ma J."/>
        </authorList>
    </citation>
    <scope>NUCLEOTIDE SEQUENCE [LARGE SCALE GENOMIC DNA]</scope>
    <source>
        <strain evidence="2">JCM 13501</strain>
    </source>
</reference>